<protein>
    <submittedName>
        <fullName evidence="2">Uncharacterized protein</fullName>
    </submittedName>
</protein>
<evidence type="ECO:0000256" key="1">
    <source>
        <dbReference type="SAM" id="Phobius"/>
    </source>
</evidence>
<keyword evidence="1" id="KW-0472">Membrane</keyword>
<dbReference type="Proteomes" id="UP000215914">
    <property type="component" value="Unassembled WGS sequence"/>
</dbReference>
<accession>A0A9K3J159</accession>
<organism evidence="2 3">
    <name type="scientific">Helianthus annuus</name>
    <name type="common">Common sunflower</name>
    <dbReference type="NCBI Taxonomy" id="4232"/>
    <lineage>
        <taxon>Eukaryota</taxon>
        <taxon>Viridiplantae</taxon>
        <taxon>Streptophyta</taxon>
        <taxon>Embryophyta</taxon>
        <taxon>Tracheophyta</taxon>
        <taxon>Spermatophyta</taxon>
        <taxon>Magnoliopsida</taxon>
        <taxon>eudicotyledons</taxon>
        <taxon>Gunneridae</taxon>
        <taxon>Pentapetalae</taxon>
        <taxon>asterids</taxon>
        <taxon>campanulids</taxon>
        <taxon>Asterales</taxon>
        <taxon>Asteraceae</taxon>
        <taxon>Asteroideae</taxon>
        <taxon>Heliantheae alliance</taxon>
        <taxon>Heliantheae</taxon>
        <taxon>Helianthus</taxon>
    </lineage>
</organism>
<reference evidence="2" key="2">
    <citation type="submission" date="2020-06" db="EMBL/GenBank/DDBJ databases">
        <title>Helianthus annuus Genome sequencing and assembly Release 2.</title>
        <authorList>
            <person name="Gouzy J."/>
            <person name="Langlade N."/>
            <person name="Munos S."/>
        </authorList>
    </citation>
    <scope>NUCLEOTIDE SEQUENCE</scope>
    <source>
        <tissue evidence="2">Leaves</tissue>
    </source>
</reference>
<keyword evidence="1" id="KW-1133">Transmembrane helix</keyword>
<dbReference type="AlphaFoldDB" id="A0A9K3J159"/>
<evidence type="ECO:0000313" key="3">
    <source>
        <dbReference type="Proteomes" id="UP000215914"/>
    </source>
</evidence>
<proteinExistence type="predicted"/>
<gene>
    <name evidence="2" type="ORF">HanXRQr2_Chr05g0221191</name>
</gene>
<keyword evidence="1" id="KW-0812">Transmembrane</keyword>
<sequence length="75" mass="8534">MEFSKTQTKVQIEEKMIVCIPVAGYQVYLSICLLVVLFHEYSLINILCLTGEDRIIRCPYSASSPKQVMLSSFTI</sequence>
<reference evidence="2" key="1">
    <citation type="journal article" date="2017" name="Nature">
        <title>The sunflower genome provides insights into oil metabolism, flowering and Asterid evolution.</title>
        <authorList>
            <person name="Badouin H."/>
            <person name="Gouzy J."/>
            <person name="Grassa C.J."/>
            <person name="Murat F."/>
            <person name="Staton S.E."/>
            <person name="Cottret L."/>
            <person name="Lelandais-Briere C."/>
            <person name="Owens G.L."/>
            <person name="Carrere S."/>
            <person name="Mayjonade B."/>
            <person name="Legrand L."/>
            <person name="Gill N."/>
            <person name="Kane N.C."/>
            <person name="Bowers J.E."/>
            <person name="Hubner S."/>
            <person name="Bellec A."/>
            <person name="Berard A."/>
            <person name="Berges H."/>
            <person name="Blanchet N."/>
            <person name="Boniface M.C."/>
            <person name="Brunel D."/>
            <person name="Catrice O."/>
            <person name="Chaidir N."/>
            <person name="Claudel C."/>
            <person name="Donnadieu C."/>
            <person name="Faraut T."/>
            <person name="Fievet G."/>
            <person name="Helmstetter N."/>
            <person name="King M."/>
            <person name="Knapp S.J."/>
            <person name="Lai Z."/>
            <person name="Le Paslier M.C."/>
            <person name="Lippi Y."/>
            <person name="Lorenzon L."/>
            <person name="Mandel J.R."/>
            <person name="Marage G."/>
            <person name="Marchand G."/>
            <person name="Marquand E."/>
            <person name="Bret-Mestries E."/>
            <person name="Morien E."/>
            <person name="Nambeesan S."/>
            <person name="Nguyen T."/>
            <person name="Pegot-Espagnet P."/>
            <person name="Pouilly N."/>
            <person name="Raftis F."/>
            <person name="Sallet E."/>
            <person name="Schiex T."/>
            <person name="Thomas J."/>
            <person name="Vandecasteele C."/>
            <person name="Vares D."/>
            <person name="Vear F."/>
            <person name="Vautrin S."/>
            <person name="Crespi M."/>
            <person name="Mangin B."/>
            <person name="Burke J.M."/>
            <person name="Salse J."/>
            <person name="Munos S."/>
            <person name="Vincourt P."/>
            <person name="Rieseberg L.H."/>
            <person name="Langlade N.B."/>
        </authorList>
    </citation>
    <scope>NUCLEOTIDE SEQUENCE</scope>
    <source>
        <tissue evidence="2">Leaves</tissue>
    </source>
</reference>
<dbReference type="EMBL" id="MNCJ02000320">
    <property type="protein sequence ID" value="KAF5806416.1"/>
    <property type="molecule type" value="Genomic_DNA"/>
</dbReference>
<feature type="transmembrane region" description="Helical" evidence="1">
    <location>
        <begin position="16"/>
        <end position="38"/>
    </location>
</feature>
<evidence type="ECO:0000313" key="2">
    <source>
        <dbReference type="EMBL" id="KAF5806416.1"/>
    </source>
</evidence>
<dbReference type="Gramene" id="mRNA:HanXRQr2_Chr05g0221191">
    <property type="protein sequence ID" value="CDS:HanXRQr2_Chr05g0221191.1"/>
    <property type="gene ID" value="HanXRQr2_Chr05g0221191"/>
</dbReference>
<name>A0A9K3J159_HELAN</name>
<comment type="caution">
    <text evidence="2">The sequence shown here is derived from an EMBL/GenBank/DDBJ whole genome shotgun (WGS) entry which is preliminary data.</text>
</comment>
<keyword evidence="3" id="KW-1185">Reference proteome</keyword>